<dbReference type="EMBL" id="JATAAI010000014">
    <property type="protein sequence ID" value="KAK1741003.1"/>
    <property type="molecule type" value="Genomic_DNA"/>
</dbReference>
<proteinExistence type="predicted"/>
<keyword evidence="3" id="KW-1185">Reference proteome</keyword>
<feature type="region of interest" description="Disordered" evidence="1">
    <location>
        <begin position="1"/>
        <end position="33"/>
    </location>
</feature>
<organism evidence="2 3">
    <name type="scientific">Skeletonema marinoi</name>
    <dbReference type="NCBI Taxonomy" id="267567"/>
    <lineage>
        <taxon>Eukaryota</taxon>
        <taxon>Sar</taxon>
        <taxon>Stramenopiles</taxon>
        <taxon>Ochrophyta</taxon>
        <taxon>Bacillariophyta</taxon>
        <taxon>Coscinodiscophyceae</taxon>
        <taxon>Thalassiosirophycidae</taxon>
        <taxon>Thalassiosirales</taxon>
        <taxon>Skeletonemataceae</taxon>
        <taxon>Skeletonema</taxon>
        <taxon>Skeletonema marinoi-dohrnii complex</taxon>
    </lineage>
</organism>
<dbReference type="Proteomes" id="UP001224775">
    <property type="component" value="Unassembled WGS sequence"/>
</dbReference>
<evidence type="ECO:0000313" key="3">
    <source>
        <dbReference type="Proteomes" id="UP001224775"/>
    </source>
</evidence>
<sequence>MWQCHRWKDGHHPAYASSPQKSPGVASPSAATLQPRTRIPAGVEISDVMLKNERGRPLCKVIGCGKAEQTQNDGFCRTHFNEFAIPTDVTEVDLSEKWTCECGEEWPVRQKRCGNTSCQKWRGGKRESYSYSPSKYSGISEDNIIKDSKWTCDNCGEEVDMRKSRCGSCHRWRGGKRQGGWTLGSASNYDSDDGGIDRSKDWSVTIAMTVRSYLPVKQGVENAIAGEAESASRLLGNAPSATSAIPVAKEGVRDAWLGRERLKKSVNRLLLQLLQNLCLP</sequence>
<evidence type="ECO:0000313" key="2">
    <source>
        <dbReference type="EMBL" id="KAK1741003.1"/>
    </source>
</evidence>
<reference evidence="2" key="1">
    <citation type="submission" date="2023-06" db="EMBL/GenBank/DDBJ databases">
        <title>Survivors Of The Sea: Transcriptome response of Skeletonema marinoi to long-term dormancy.</title>
        <authorList>
            <person name="Pinder M.I.M."/>
            <person name="Kourtchenko O."/>
            <person name="Robertson E.K."/>
            <person name="Larsson T."/>
            <person name="Maumus F."/>
            <person name="Osuna-Cruz C.M."/>
            <person name="Vancaester E."/>
            <person name="Stenow R."/>
            <person name="Vandepoele K."/>
            <person name="Ploug H."/>
            <person name="Bruchert V."/>
            <person name="Godhe A."/>
            <person name="Topel M."/>
        </authorList>
    </citation>
    <scope>NUCLEOTIDE SEQUENCE</scope>
    <source>
        <strain evidence="2">R05AC</strain>
    </source>
</reference>
<evidence type="ECO:0000256" key="1">
    <source>
        <dbReference type="SAM" id="MobiDB-lite"/>
    </source>
</evidence>
<gene>
    <name evidence="2" type="ORF">QTG54_008255</name>
</gene>
<feature type="compositionally biased region" description="Basic and acidic residues" evidence="1">
    <location>
        <begin position="1"/>
        <end position="12"/>
    </location>
</feature>
<accession>A0AAD8Y893</accession>
<name>A0AAD8Y893_9STRA</name>
<protein>
    <submittedName>
        <fullName evidence="2">Uncharacterized protein</fullName>
    </submittedName>
</protein>
<dbReference type="AlphaFoldDB" id="A0AAD8Y893"/>
<comment type="caution">
    <text evidence="2">The sequence shown here is derived from an EMBL/GenBank/DDBJ whole genome shotgun (WGS) entry which is preliminary data.</text>
</comment>